<dbReference type="Gene3D" id="1.10.357.10">
    <property type="entry name" value="Tetracycline Repressor, domain 2"/>
    <property type="match status" value="1"/>
</dbReference>
<dbReference type="GO" id="GO:0003700">
    <property type="term" value="F:DNA-binding transcription factor activity"/>
    <property type="evidence" value="ECO:0007669"/>
    <property type="project" value="TreeGrafter"/>
</dbReference>
<proteinExistence type="predicted"/>
<reference evidence="6 7" key="1">
    <citation type="submission" date="2020-08" db="EMBL/GenBank/DDBJ databases">
        <title>Sequencing the genomes of 1000 actinobacteria strains.</title>
        <authorList>
            <person name="Klenk H.-P."/>
        </authorList>
    </citation>
    <scope>NUCLEOTIDE SEQUENCE [LARGE SCALE GENOMIC DNA]</scope>
    <source>
        <strain evidence="6 7">DSM 45784</strain>
    </source>
</reference>
<gene>
    <name evidence="6" type="ORF">BJ982_004274</name>
</gene>
<dbReference type="SUPFAM" id="SSF48498">
    <property type="entry name" value="Tetracyclin repressor-like, C-terminal domain"/>
    <property type="match status" value="1"/>
</dbReference>
<dbReference type="RefSeq" id="WP_184882688.1">
    <property type="nucleotide sequence ID" value="NZ_BOOV01000005.1"/>
</dbReference>
<evidence type="ECO:0000259" key="5">
    <source>
        <dbReference type="PROSITE" id="PS50977"/>
    </source>
</evidence>
<evidence type="ECO:0000256" key="3">
    <source>
        <dbReference type="ARBA" id="ARBA00023163"/>
    </source>
</evidence>
<dbReference type="GO" id="GO:0000976">
    <property type="term" value="F:transcription cis-regulatory region binding"/>
    <property type="evidence" value="ECO:0007669"/>
    <property type="project" value="TreeGrafter"/>
</dbReference>
<sequence>MQGQGSRADALRNTDKIVRAAIAVLRRIGPAAPLEEIARCAGVGVATVYRRFGDRHGVVRAAFLAYLAEKVEPLARAAGEDADPRHGLDAALAAAVDALAAHHTLLAAARESGAFTVDLAERCLGPLAEVLAGAQRRGQIRADLVVRDLAAIVVMALAATRPGEPGRADARRYLALLLAGTRPSAEPLPALAALVKPGSGVSPPSGAARDPRG</sequence>
<evidence type="ECO:0000256" key="4">
    <source>
        <dbReference type="PROSITE-ProRule" id="PRU00335"/>
    </source>
</evidence>
<dbReference type="PANTHER" id="PTHR30055">
    <property type="entry name" value="HTH-TYPE TRANSCRIPTIONAL REGULATOR RUTR"/>
    <property type="match status" value="1"/>
</dbReference>
<keyword evidence="2 4" id="KW-0238">DNA-binding</keyword>
<dbReference type="PROSITE" id="PS50977">
    <property type="entry name" value="HTH_TETR_2"/>
    <property type="match status" value="1"/>
</dbReference>
<feature type="DNA-binding region" description="H-T-H motif" evidence="4">
    <location>
        <begin position="33"/>
        <end position="52"/>
    </location>
</feature>
<dbReference type="AlphaFoldDB" id="A0A7W7GBE5"/>
<organism evidence="6 7">
    <name type="scientific">Sphaerisporangium siamense</name>
    <dbReference type="NCBI Taxonomy" id="795645"/>
    <lineage>
        <taxon>Bacteria</taxon>
        <taxon>Bacillati</taxon>
        <taxon>Actinomycetota</taxon>
        <taxon>Actinomycetes</taxon>
        <taxon>Streptosporangiales</taxon>
        <taxon>Streptosporangiaceae</taxon>
        <taxon>Sphaerisporangium</taxon>
    </lineage>
</organism>
<dbReference type="InterPro" id="IPR001647">
    <property type="entry name" value="HTH_TetR"/>
</dbReference>
<evidence type="ECO:0000256" key="2">
    <source>
        <dbReference type="ARBA" id="ARBA00023125"/>
    </source>
</evidence>
<keyword evidence="3" id="KW-0804">Transcription</keyword>
<dbReference type="InterPro" id="IPR050109">
    <property type="entry name" value="HTH-type_TetR-like_transc_reg"/>
</dbReference>
<comment type="caution">
    <text evidence="6">The sequence shown here is derived from an EMBL/GenBank/DDBJ whole genome shotgun (WGS) entry which is preliminary data.</text>
</comment>
<accession>A0A7W7GBE5</accession>
<feature type="domain" description="HTH tetR-type" evidence="5">
    <location>
        <begin position="11"/>
        <end position="70"/>
    </location>
</feature>
<keyword evidence="7" id="KW-1185">Reference proteome</keyword>
<keyword evidence="1" id="KW-0805">Transcription regulation</keyword>
<dbReference type="SUPFAM" id="SSF46689">
    <property type="entry name" value="Homeodomain-like"/>
    <property type="match status" value="1"/>
</dbReference>
<evidence type="ECO:0000313" key="7">
    <source>
        <dbReference type="Proteomes" id="UP000542210"/>
    </source>
</evidence>
<dbReference type="PANTHER" id="PTHR30055:SF234">
    <property type="entry name" value="HTH-TYPE TRANSCRIPTIONAL REGULATOR BETI"/>
    <property type="match status" value="1"/>
</dbReference>
<dbReference type="EMBL" id="JACHND010000001">
    <property type="protein sequence ID" value="MBB4702730.1"/>
    <property type="molecule type" value="Genomic_DNA"/>
</dbReference>
<dbReference type="Pfam" id="PF00440">
    <property type="entry name" value="TetR_N"/>
    <property type="match status" value="1"/>
</dbReference>
<dbReference type="InterPro" id="IPR036271">
    <property type="entry name" value="Tet_transcr_reg_TetR-rel_C_sf"/>
</dbReference>
<evidence type="ECO:0000313" key="6">
    <source>
        <dbReference type="EMBL" id="MBB4702730.1"/>
    </source>
</evidence>
<name>A0A7W7GBE5_9ACTN</name>
<dbReference type="Proteomes" id="UP000542210">
    <property type="component" value="Unassembled WGS sequence"/>
</dbReference>
<evidence type="ECO:0000256" key="1">
    <source>
        <dbReference type="ARBA" id="ARBA00023015"/>
    </source>
</evidence>
<protein>
    <submittedName>
        <fullName evidence="6">AcrR family transcriptional regulator</fullName>
    </submittedName>
</protein>
<dbReference type="InterPro" id="IPR009057">
    <property type="entry name" value="Homeodomain-like_sf"/>
</dbReference>